<comment type="caution">
    <text evidence="9">The sequence shown here is derived from an EMBL/GenBank/DDBJ whole genome shotgun (WGS) entry which is preliminary data.</text>
</comment>
<dbReference type="PRINTS" id="PR00385">
    <property type="entry name" value="P450"/>
</dbReference>
<dbReference type="Gene3D" id="1.10.630.10">
    <property type="entry name" value="Cytochrome P450"/>
    <property type="match status" value="1"/>
</dbReference>
<evidence type="ECO:0000256" key="5">
    <source>
        <dbReference type="ARBA" id="ARBA00023004"/>
    </source>
</evidence>
<keyword evidence="3 7" id="KW-0479">Metal-binding</keyword>
<gene>
    <name evidence="9" type="primary">cyp</name>
    <name evidence="9" type="ORF">MGMO_93c00370</name>
</gene>
<dbReference type="SUPFAM" id="SSF48264">
    <property type="entry name" value="Cytochrome P450"/>
    <property type="match status" value="1"/>
</dbReference>
<dbReference type="InterPro" id="IPR017972">
    <property type="entry name" value="Cyt_P450_CS"/>
</dbReference>
<keyword evidence="4 8" id="KW-0560">Oxidoreductase</keyword>
<evidence type="ECO:0000256" key="1">
    <source>
        <dbReference type="ARBA" id="ARBA00010617"/>
    </source>
</evidence>
<evidence type="ECO:0000256" key="3">
    <source>
        <dbReference type="ARBA" id="ARBA00022723"/>
    </source>
</evidence>
<dbReference type="InterPro" id="IPR036396">
    <property type="entry name" value="Cyt_P450_sf"/>
</dbReference>
<dbReference type="InterPro" id="IPR050196">
    <property type="entry name" value="Cytochrome_P450_Monoox"/>
</dbReference>
<dbReference type="AlphaFoldDB" id="V5BUY5"/>
<evidence type="ECO:0000256" key="2">
    <source>
        <dbReference type="ARBA" id="ARBA00022617"/>
    </source>
</evidence>
<dbReference type="Pfam" id="PF00067">
    <property type="entry name" value="p450"/>
    <property type="match status" value="1"/>
</dbReference>
<dbReference type="PANTHER" id="PTHR24291:SF50">
    <property type="entry name" value="BIFUNCTIONAL ALBAFLAVENONE MONOOXYGENASE_TERPENE SYNTHASE"/>
    <property type="match status" value="1"/>
</dbReference>
<evidence type="ECO:0000313" key="9">
    <source>
        <dbReference type="EMBL" id="ESS71679.1"/>
    </source>
</evidence>
<dbReference type="PANTHER" id="PTHR24291">
    <property type="entry name" value="CYTOCHROME P450 FAMILY 4"/>
    <property type="match status" value="1"/>
</dbReference>
<protein>
    <submittedName>
        <fullName evidence="9">Putative cytochrome</fullName>
        <ecNumber evidence="9">1.14.-.-</ecNumber>
    </submittedName>
</protein>
<dbReference type="InterPro" id="IPR002401">
    <property type="entry name" value="Cyt_P450_E_grp-I"/>
</dbReference>
<evidence type="ECO:0000256" key="8">
    <source>
        <dbReference type="RuleBase" id="RU000461"/>
    </source>
</evidence>
<proteinExistence type="inferred from homology"/>
<dbReference type="PRINTS" id="PR00463">
    <property type="entry name" value="EP450I"/>
</dbReference>
<dbReference type="PATRIC" id="fig|1116472.3.peg.2579"/>
<dbReference type="EC" id="1.14.-.-" evidence="9"/>
<dbReference type="eggNOG" id="COG2124">
    <property type="taxonomic scope" value="Bacteria"/>
</dbReference>
<sequence length="452" mass="51052">MVVLKADLRQLKPHSILFPALLSLKRPHQAITTIHQSYGDLVLGRFFNKKLLFISHPEHIEEVYAQEARGLLSRDFLYDAKKSLFGDGLINSKTEIWTNQRRLLQPLFFKEAVSEWESIISSIASARANQFKGTAPQEINLSNELRTLIQRIFIQILMGSLIDDLPEKEPLMAAVGEISKGLLLQMISQIISDGKLMKLMPNKNRQYQTAVAQLYAFVNKEIASRKERQGHDLISLMLKATDKKSGYVMTPELLQDETVNLLFAGQDTTINTLSWFFYLIGKDAEIHKKITEEILKHKAAPITAASLEKLVYTKAALLETLRLYPSSPALATQAVADVVIGGYPIAAGTTILLSTYVTHRHPVLWERPNEFYPEHFLNNTGQVGRHKYSFYPFGGGLHNCIGRHFVELEMMIVIVTLLREFTFKTKGIVKEAASITLKPDRDIIATLKPLPD</sequence>
<dbReference type="InterPro" id="IPR001128">
    <property type="entry name" value="Cyt_P450"/>
</dbReference>
<dbReference type="OrthoDB" id="9764248at2"/>
<dbReference type="GO" id="GO:0020037">
    <property type="term" value="F:heme binding"/>
    <property type="evidence" value="ECO:0007669"/>
    <property type="project" value="InterPro"/>
</dbReference>
<organism evidence="9 10">
    <name type="scientific">Methyloglobulus morosus KoM1</name>
    <dbReference type="NCBI Taxonomy" id="1116472"/>
    <lineage>
        <taxon>Bacteria</taxon>
        <taxon>Pseudomonadati</taxon>
        <taxon>Pseudomonadota</taxon>
        <taxon>Gammaproteobacteria</taxon>
        <taxon>Methylococcales</taxon>
        <taxon>Methylococcaceae</taxon>
        <taxon>Methyloglobulus</taxon>
    </lineage>
</organism>
<dbReference type="EMBL" id="AYLO01000089">
    <property type="protein sequence ID" value="ESS71679.1"/>
    <property type="molecule type" value="Genomic_DNA"/>
</dbReference>
<accession>V5BUY5</accession>
<dbReference type="STRING" id="1116472.MGMO_93c00370"/>
<comment type="similarity">
    <text evidence="1 8">Belongs to the cytochrome P450 family.</text>
</comment>
<evidence type="ECO:0000256" key="4">
    <source>
        <dbReference type="ARBA" id="ARBA00023002"/>
    </source>
</evidence>
<name>V5BUY5_9GAMM</name>
<comment type="cofactor">
    <cofactor evidence="7">
        <name>heme</name>
        <dbReference type="ChEBI" id="CHEBI:30413"/>
    </cofactor>
</comment>
<keyword evidence="2 7" id="KW-0349">Heme</keyword>
<evidence type="ECO:0000313" key="10">
    <source>
        <dbReference type="Proteomes" id="UP000017842"/>
    </source>
</evidence>
<dbReference type="Proteomes" id="UP000017842">
    <property type="component" value="Unassembled WGS sequence"/>
</dbReference>
<evidence type="ECO:0000256" key="6">
    <source>
        <dbReference type="ARBA" id="ARBA00023033"/>
    </source>
</evidence>
<keyword evidence="6 8" id="KW-0503">Monooxygenase</keyword>
<dbReference type="PROSITE" id="PS00086">
    <property type="entry name" value="CYTOCHROME_P450"/>
    <property type="match status" value="1"/>
</dbReference>
<reference evidence="9 10" key="1">
    <citation type="journal article" date="2013" name="Genome Announc.">
        <title>Draft Genome Sequence of the Methanotrophic Gammaproteobacterium Methyloglobulus morosus DSM 22980 Strain KoM1.</title>
        <authorList>
            <person name="Poehlein A."/>
            <person name="Deutzmann J.S."/>
            <person name="Daniel R."/>
            <person name="Simeonova D.D."/>
        </authorList>
    </citation>
    <scope>NUCLEOTIDE SEQUENCE [LARGE SCALE GENOMIC DNA]</scope>
    <source>
        <strain evidence="9 10">KoM1</strain>
    </source>
</reference>
<keyword evidence="10" id="KW-1185">Reference proteome</keyword>
<evidence type="ECO:0000256" key="7">
    <source>
        <dbReference type="PIRSR" id="PIRSR602401-1"/>
    </source>
</evidence>
<feature type="binding site" description="axial binding residue" evidence="7">
    <location>
        <position position="400"/>
    </location>
    <ligand>
        <name>heme</name>
        <dbReference type="ChEBI" id="CHEBI:30413"/>
    </ligand>
    <ligandPart>
        <name>Fe</name>
        <dbReference type="ChEBI" id="CHEBI:18248"/>
    </ligandPart>
</feature>
<dbReference type="GO" id="GO:0004497">
    <property type="term" value="F:monooxygenase activity"/>
    <property type="evidence" value="ECO:0007669"/>
    <property type="project" value="UniProtKB-KW"/>
</dbReference>
<dbReference type="GO" id="GO:0005506">
    <property type="term" value="F:iron ion binding"/>
    <property type="evidence" value="ECO:0007669"/>
    <property type="project" value="InterPro"/>
</dbReference>
<dbReference type="RefSeq" id="WP_023495288.1">
    <property type="nucleotide sequence ID" value="NZ_AYLO01000089.1"/>
</dbReference>
<keyword evidence="5 7" id="KW-0408">Iron</keyword>
<dbReference type="GO" id="GO:0016705">
    <property type="term" value="F:oxidoreductase activity, acting on paired donors, with incorporation or reduction of molecular oxygen"/>
    <property type="evidence" value="ECO:0007669"/>
    <property type="project" value="InterPro"/>
</dbReference>